<gene>
    <name evidence="2" type="ORF">FD33_GL002286</name>
</gene>
<keyword evidence="1" id="KW-0175">Coiled coil</keyword>
<dbReference type="AlphaFoldDB" id="A0A0R1PFY7"/>
<evidence type="ECO:0000313" key="2">
    <source>
        <dbReference type="EMBL" id="KRL31129.1"/>
    </source>
</evidence>
<evidence type="ECO:0000313" key="3">
    <source>
        <dbReference type="Proteomes" id="UP000051908"/>
    </source>
</evidence>
<reference evidence="2 3" key="1">
    <citation type="journal article" date="2015" name="Genome Announc.">
        <title>Expanding the biotechnology potential of lactobacilli through comparative genomics of 213 strains and associated genera.</title>
        <authorList>
            <person name="Sun Z."/>
            <person name="Harris H.M."/>
            <person name="McCann A."/>
            <person name="Guo C."/>
            <person name="Argimon S."/>
            <person name="Zhang W."/>
            <person name="Yang X."/>
            <person name="Jeffery I.B."/>
            <person name="Cooney J.C."/>
            <person name="Kagawa T.F."/>
            <person name="Liu W."/>
            <person name="Song Y."/>
            <person name="Salvetti E."/>
            <person name="Wrobel A."/>
            <person name="Rasinkangas P."/>
            <person name="Parkhill J."/>
            <person name="Rea M.C."/>
            <person name="O'Sullivan O."/>
            <person name="Ritari J."/>
            <person name="Douillard F.P."/>
            <person name="Paul Ross R."/>
            <person name="Yang R."/>
            <person name="Briner A.E."/>
            <person name="Felis G.E."/>
            <person name="de Vos W.M."/>
            <person name="Barrangou R."/>
            <person name="Klaenhammer T.R."/>
            <person name="Caufield P.W."/>
            <person name="Cui Y."/>
            <person name="Zhang H."/>
            <person name="O'Toole P.W."/>
        </authorList>
    </citation>
    <scope>NUCLEOTIDE SEQUENCE [LARGE SCALE GENOMIC DNA]</scope>
    <source>
        <strain evidence="2 3">DSM 13238</strain>
    </source>
</reference>
<organism evidence="2 3">
    <name type="scientific">Companilactobacillus paralimentarius DSM 13238 = JCM 10415</name>
    <dbReference type="NCBI Taxonomy" id="1122151"/>
    <lineage>
        <taxon>Bacteria</taxon>
        <taxon>Bacillati</taxon>
        <taxon>Bacillota</taxon>
        <taxon>Bacilli</taxon>
        <taxon>Lactobacillales</taxon>
        <taxon>Lactobacillaceae</taxon>
        <taxon>Companilactobacillus</taxon>
    </lineage>
</organism>
<dbReference type="PATRIC" id="fig|1122151.5.peg.2364"/>
<dbReference type="EMBL" id="AZES01000062">
    <property type="protein sequence ID" value="KRL31129.1"/>
    <property type="molecule type" value="Genomic_DNA"/>
</dbReference>
<keyword evidence="3" id="KW-1185">Reference proteome</keyword>
<dbReference type="Proteomes" id="UP000051908">
    <property type="component" value="Unassembled WGS sequence"/>
</dbReference>
<evidence type="ECO:0000256" key="1">
    <source>
        <dbReference type="SAM" id="Coils"/>
    </source>
</evidence>
<sequence length="294" mass="33836">MQIKGASLIDTTKIISKKAESNINKIAEGLKSHGKLEEYDLLVLLVKYMVDLYRFEVNNYQENKSIPQMISRTIMETYFYVLYLTKSKGNKAEYKIKKRAYTLIAKKDEVKKSINALSNPQLINTNNPKDIIQRDKAIELANKSNMNKSDLEERKDNINDTIKEFFDDHSISISPKDFKDFYNVSKDTNGNYLHGLQSLAIYVNEGERYNLLMHQTSKRVHATNVYQEYDVSSMAPISNLDDNIPIFISALFVGNALKSITDFCNIKSLFDKGLGSYVDKLKHEIQLNIDEQMK</sequence>
<comment type="caution">
    <text evidence="2">The sequence shown here is derived from an EMBL/GenBank/DDBJ whole genome shotgun (WGS) entry which is preliminary data.</text>
</comment>
<accession>A0A0R1PFY7</accession>
<protein>
    <submittedName>
        <fullName evidence="2">Uncharacterized protein</fullName>
    </submittedName>
</protein>
<proteinExistence type="predicted"/>
<feature type="coiled-coil region" evidence="1">
    <location>
        <begin position="141"/>
        <end position="168"/>
    </location>
</feature>
<name>A0A0R1PFY7_9LACO</name>